<name>A0A922I5W6_DERFA</name>
<dbReference type="GO" id="GO:0016020">
    <property type="term" value="C:membrane"/>
    <property type="evidence" value="ECO:0007669"/>
    <property type="project" value="InterPro"/>
</dbReference>
<dbReference type="Proteomes" id="UP000790347">
    <property type="component" value="Unassembled WGS sequence"/>
</dbReference>
<reference evidence="3" key="2">
    <citation type="journal article" date="2022" name="Res Sq">
        <title>Comparative Genomics Reveals Insights into the Divergent Evolution of Astigmatic Mites and Household Pest Adaptations.</title>
        <authorList>
            <person name="Xiong Q."/>
            <person name="Wan A.T.-Y."/>
            <person name="Liu X.-Y."/>
            <person name="Fung C.S.-H."/>
            <person name="Xiao X."/>
            <person name="Malainual N."/>
            <person name="Hou J."/>
            <person name="Wang L."/>
            <person name="Wang M."/>
            <person name="Yang K."/>
            <person name="Cui Y."/>
            <person name="Leung E."/>
            <person name="Nong W."/>
            <person name="Shin S.-K."/>
            <person name="Au S."/>
            <person name="Jeong K.Y."/>
            <person name="Chew F.T."/>
            <person name="Hui J."/>
            <person name="Leung T.F."/>
            <person name="Tungtrongchitr A."/>
            <person name="Zhong N."/>
            <person name="Liu Z."/>
            <person name="Tsui S."/>
        </authorList>
    </citation>
    <scope>NUCLEOTIDE SEQUENCE</scope>
    <source>
        <strain evidence="3">Derf</strain>
        <tissue evidence="3">Whole organism</tissue>
    </source>
</reference>
<organism evidence="3 4">
    <name type="scientific">Dermatophagoides farinae</name>
    <name type="common">American house dust mite</name>
    <dbReference type="NCBI Taxonomy" id="6954"/>
    <lineage>
        <taxon>Eukaryota</taxon>
        <taxon>Metazoa</taxon>
        <taxon>Ecdysozoa</taxon>
        <taxon>Arthropoda</taxon>
        <taxon>Chelicerata</taxon>
        <taxon>Arachnida</taxon>
        <taxon>Acari</taxon>
        <taxon>Acariformes</taxon>
        <taxon>Sarcoptiformes</taxon>
        <taxon>Astigmata</taxon>
        <taxon>Psoroptidia</taxon>
        <taxon>Analgoidea</taxon>
        <taxon>Pyroglyphidae</taxon>
        <taxon>Dermatophagoidinae</taxon>
        <taxon>Dermatophagoides</taxon>
    </lineage>
</organism>
<dbReference type="InterPro" id="IPR051560">
    <property type="entry name" value="MAM_domain-containing"/>
</dbReference>
<gene>
    <name evidence="3" type="ORF">DERF_004978</name>
</gene>
<feature type="chain" id="PRO_5036996670" description="MAM domain-containing protein" evidence="1">
    <location>
        <begin position="19"/>
        <end position="887"/>
    </location>
</feature>
<evidence type="ECO:0000259" key="2">
    <source>
        <dbReference type="PROSITE" id="PS50060"/>
    </source>
</evidence>
<dbReference type="PANTHER" id="PTHR23282:SF101">
    <property type="entry name" value="MAM DOMAIN-CONTAINING PROTEIN"/>
    <property type="match status" value="1"/>
</dbReference>
<dbReference type="Gene3D" id="2.60.120.200">
    <property type="match status" value="5"/>
</dbReference>
<dbReference type="EMBL" id="ASGP02000002">
    <property type="protein sequence ID" value="KAH9521310.1"/>
    <property type="molecule type" value="Genomic_DNA"/>
</dbReference>
<comment type="caution">
    <text evidence="3">The sequence shown here is derived from an EMBL/GenBank/DDBJ whole genome shotgun (WGS) entry which is preliminary data.</text>
</comment>
<feature type="domain" description="MAM" evidence="2">
    <location>
        <begin position="51"/>
        <end position="260"/>
    </location>
</feature>
<reference evidence="3" key="1">
    <citation type="submission" date="2013-05" db="EMBL/GenBank/DDBJ databases">
        <authorList>
            <person name="Yim A.K.Y."/>
            <person name="Chan T.F."/>
            <person name="Ji K.M."/>
            <person name="Liu X.Y."/>
            <person name="Zhou J.W."/>
            <person name="Li R.Q."/>
            <person name="Yang K.Y."/>
            <person name="Li J."/>
            <person name="Li M."/>
            <person name="Law P.T.W."/>
            <person name="Wu Y.L."/>
            <person name="Cai Z.L."/>
            <person name="Qin H."/>
            <person name="Bao Y."/>
            <person name="Leung R.K.K."/>
            <person name="Ng P.K.S."/>
            <person name="Zou J."/>
            <person name="Zhong X.J."/>
            <person name="Ran P.X."/>
            <person name="Zhong N.S."/>
            <person name="Liu Z.G."/>
            <person name="Tsui S.K.W."/>
        </authorList>
    </citation>
    <scope>NUCLEOTIDE SEQUENCE</scope>
    <source>
        <strain evidence="3">Derf</strain>
        <tissue evidence="3">Whole organism</tissue>
    </source>
</reference>
<evidence type="ECO:0000256" key="1">
    <source>
        <dbReference type="SAM" id="SignalP"/>
    </source>
</evidence>
<dbReference type="PROSITE" id="PS50060">
    <property type="entry name" value="MAM_2"/>
    <property type="match status" value="4"/>
</dbReference>
<dbReference type="SMART" id="SM00137">
    <property type="entry name" value="MAM"/>
    <property type="match status" value="2"/>
</dbReference>
<protein>
    <recommendedName>
        <fullName evidence="2">MAM domain-containing protein</fullName>
    </recommendedName>
</protein>
<dbReference type="CDD" id="cd06263">
    <property type="entry name" value="MAM"/>
    <property type="match status" value="2"/>
</dbReference>
<feature type="domain" description="MAM" evidence="2">
    <location>
        <begin position="653"/>
        <end position="867"/>
    </location>
</feature>
<dbReference type="InterPro" id="IPR000998">
    <property type="entry name" value="MAM_dom"/>
</dbReference>
<dbReference type="Pfam" id="PF00629">
    <property type="entry name" value="MAM"/>
    <property type="match status" value="4"/>
</dbReference>
<dbReference type="AlphaFoldDB" id="A0A922I5W6"/>
<evidence type="ECO:0000313" key="4">
    <source>
        <dbReference type="Proteomes" id="UP000790347"/>
    </source>
</evidence>
<keyword evidence="4" id="KW-1185">Reference proteome</keyword>
<feature type="signal peptide" evidence="1">
    <location>
        <begin position="1"/>
        <end position="18"/>
    </location>
</feature>
<feature type="domain" description="MAM" evidence="2">
    <location>
        <begin position="463"/>
        <end position="643"/>
    </location>
</feature>
<dbReference type="PANTHER" id="PTHR23282">
    <property type="entry name" value="APICAL ENDOSOMAL GLYCOPROTEIN PRECURSOR"/>
    <property type="match status" value="1"/>
</dbReference>
<dbReference type="SUPFAM" id="SSF49899">
    <property type="entry name" value="Concanavalin A-like lectins/glucanases"/>
    <property type="match status" value="3"/>
</dbReference>
<dbReference type="InterPro" id="IPR013320">
    <property type="entry name" value="ConA-like_dom_sf"/>
</dbReference>
<keyword evidence="1" id="KW-0732">Signal</keyword>
<sequence length="887" mass="100561">MKLCLILWSLLSLWPVFSESFHRYSLSLERPKRQEDAETVGELEADSMVGQPCDFGTGSFINPCQWIVPNDSHPMFRWRIAQGSQQFWLGGPGKDHTLLDTSGGYAYFETSYQQQMNNDKFLSTIGHDQRQSNHSIISASGGLLSYSSKKSKNDEVIRPLISQFPLFQLSKPESKRPIHVPDYGLFESLNISETGPIGLCMTFFYSIDGLSSDSLQVILSDSKTKYNKTLLQFNDITDGEWRKSEVLYTYADLHQIIFRANAKKLNDPDRLFREEESCKGHCTFEASLCSWTNQDEDDDFDWNIGRGSQNLFTGPSRDFSSFDNNEISGGYVYIDSNYPRRPGDRASLLSPIMNPTNDNMPLCLKFAIHMYGNGIGTLRVLIRYTSASEEQTIPDQLLWEMTGESGNSWHIAQVPISSPVLSYQIVFEGEIGSNNLGIIALDNIAFNEDECPVLPQTASKGNGDCTFDENMCLWSNPNQYNKVDDFDWLRQFSLGQTEPRYDHTKRTTDGYFINLNGDQPHRGGTRAWLHSPEFIPQSTVPKCMTFYYYMFERTIDSAGPSLGSLRIYVKTMTDMGEEMGLIWRLNNHQGQRWRKAKVPILIGQDRQPPLQNYQIIIEGIWGDGRVGAIAVDDISFYNGNCSIFPPKAAAVYGECAFDRDLCGYRNQSGKAPTTTAIPGKAALERNKNPNRLSVSKDSITWKLATSTNRPANLQDHTFRAPIGYAYFDVFNQNQVQYPILRSPEFQPREEIPRCVSFWFTPFGRGDSTVLSVYVITMDQKDAVNALNEDEENEKPKPSTNNVQPGLEIKTLVWRITTRKLDAIKPEWIYAQVSVTSEFIYRIQFEGEAMDGGFALDDITYYDGACRTRPIEAAVAPPPETNEVDLRE</sequence>
<accession>A0A922I5W6</accession>
<proteinExistence type="predicted"/>
<evidence type="ECO:0000313" key="3">
    <source>
        <dbReference type="EMBL" id="KAH9521310.1"/>
    </source>
</evidence>
<feature type="domain" description="MAM" evidence="2">
    <location>
        <begin position="280"/>
        <end position="453"/>
    </location>
</feature>